<feature type="signal peptide" evidence="7">
    <location>
        <begin position="1"/>
        <end position="33"/>
    </location>
</feature>
<dbReference type="Gene3D" id="3.50.30.30">
    <property type="match status" value="1"/>
</dbReference>
<keyword evidence="3 6" id="KW-0378">Hydrolase</keyword>
<evidence type="ECO:0000256" key="1">
    <source>
        <dbReference type="ARBA" id="ARBA00011073"/>
    </source>
</evidence>
<protein>
    <submittedName>
        <fullName evidence="9">Subtilisin E</fullName>
        <ecNumber evidence="9">3.4.21.62</ecNumber>
    </submittedName>
</protein>
<comment type="caution">
    <text evidence="9">The sequence shown here is derived from an EMBL/GenBank/DDBJ whole genome shotgun (WGS) entry which is preliminary data.</text>
</comment>
<dbReference type="PANTHER" id="PTHR43806:SF11">
    <property type="entry name" value="CEREVISIN-RELATED"/>
    <property type="match status" value="1"/>
</dbReference>
<keyword evidence="4 6" id="KW-0720">Serine protease</keyword>
<dbReference type="InterPro" id="IPR046450">
    <property type="entry name" value="PA_dom_sf"/>
</dbReference>
<name>A0A0M2H4F9_9MICO</name>
<dbReference type="SUPFAM" id="SSF52743">
    <property type="entry name" value="Subtilisin-like"/>
    <property type="match status" value="1"/>
</dbReference>
<dbReference type="RefSeq" id="WP_052682604.1">
    <property type="nucleotide sequence ID" value="NZ_BAAAUP010000003.1"/>
</dbReference>
<dbReference type="EC" id="3.4.21.62" evidence="9"/>
<proteinExistence type="inferred from homology"/>
<dbReference type="InterPro" id="IPR023828">
    <property type="entry name" value="Peptidase_S8_Ser-AS"/>
</dbReference>
<dbReference type="GO" id="GO:0004252">
    <property type="term" value="F:serine-type endopeptidase activity"/>
    <property type="evidence" value="ECO:0007669"/>
    <property type="project" value="UniProtKB-UniRule"/>
</dbReference>
<keyword evidence="2 6" id="KW-0645">Protease</keyword>
<keyword evidence="7" id="KW-0732">Signal</keyword>
<accession>A0A0M2H4F9</accession>
<feature type="domain" description="Peptidase S8/S53" evidence="8">
    <location>
        <begin position="231"/>
        <end position="487"/>
    </location>
</feature>
<evidence type="ECO:0000256" key="4">
    <source>
        <dbReference type="ARBA" id="ARBA00022825"/>
    </source>
</evidence>
<dbReference type="Gene3D" id="3.40.50.200">
    <property type="entry name" value="Peptidase S8/S53 domain"/>
    <property type="match status" value="1"/>
</dbReference>
<keyword evidence="10" id="KW-1185">Reference proteome</keyword>
<organism evidence="9 10">
    <name type="scientific">Microbacterium terrae</name>
    <dbReference type="NCBI Taxonomy" id="69369"/>
    <lineage>
        <taxon>Bacteria</taxon>
        <taxon>Bacillati</taxon>
        <taxon>Actinomycetota</taxon>
        <taxon>Actinomycetes</taxon>
        <taxon>Micrococcales</taxon>
        <taxon>Microbacteriaceae</taxon>
        <taxon>Microbacterium</taxon>
    </lineage>
</organism>
<feature type="active site" description="Charge relay system" evidence="5 6">
    <location>
        <position position="272"/>
    </location>
</feature>
<feature type="chain" id="PRO_5018272301" evidence="7">
    <location>
        <begin position="34"/>
        <end position="1352"/>
    </location>
</feature>
<comment type="similarity">
    <text evidence="1 6">Belongs to the peptidase S8 family.</text>
</comment>
<evidence type="ECO:0000256" key="6">
    <source>
        <dbReference type="PROSITE-ProRule" id="PRU01240"/>
    </source>
</evidence>
<evidence type="ECO:0000313" key="9">
    <source>
        <dbReference type="EMBL" id="KJL38566.1"/>
    </source>
</evidence>
<evidence type="ECO:0000256" key="5">
    <source>
        <dbReference type="PIRSR" id="PIRSR615500-1"/>
    </source>
</evidence>
<evidence type="ECO:0000256" key="7">
    <source>
        <dbReference type="SAM" id="SignalP"/>
    </source>
</evidence>
<sequence length="1352" mass="138495">MQHHPRILRIFAATAAAAALTAASALTVTTASAEEPAPAELAETASGSRAVSFTLVTGDVVHATVGADGDLGALRLESADGVEEVWSTWIDGDSTYVVPADVQSLVDDGTLDRRLFDIAQLWADGYDDASTETLPVIVEYAEGAPASRSAIRGTTVTADFDEIGADALAVSKERAAAAWASLNPAAGARSSAGVERIWLDAKVEGTALLDGLTPTVPLTGADVAHELGFDGTGVTVAVLDTGYDQKHVDFDGQVAGSASFVTNQAVQDGNGHGTHTASSVAGTGAASDGTYAGMAPGADLLIGKVLGDDGSGQSSWIMAGMQWAVDQGADVVSMSLGNSSNTVCAGPDVALVEALSDRALFVIAAGNEGLRAQVSTPGCAPSALTVGALDRDDVTAPFSSRGPSVGGTAAKPDIASQGVDVVAARTGGGADMPYVAYSGTSMATPHVAGGAALVLQAHPDLTPAELKARLTSSASAVDEPVLEQGAGPMDVGRAVAQAVSGAPGRQLATFAYPQSGLGTKQSKVTLTNSSADDIALDLELQAFGDDGSSVPGAMFKLGTKKNAIVVPAGDSIDVPITIDPSVKLQAGDYGTVTARLIGTGADGERVTVPFSVVMEGPTAKVTVVTKDRRGASPDTISSFRVINVEDGTSGGYGVGTGSVVLTLPHGSYDFGATILTRDAPGAGSLVESVTQLYEHAVKITGDTTIVLDAQEATQLSWKAPQATEPRGFSIGYTYGLMENGGSKTGSLTTVPSYVKQLFTKKENVDDRFTFEATARLVAPGLEMTSSGGRTVDDVAVVYAPEYDGAGSAELVNVGPGTAANLAAADVEGRIVLIDGSTSVQGGNSLQWSNELSGRGAKGVIAYSSSASGRVQITGAGVTLPMATITRADADALIAELEAGPVTMTWDGSAAGSSPYVYNVATVVDGKVPSGVQRLREDDLAEVPTKYYTMAAESNTWYLDISLEMPGATSVYASGSMLPANAPLERTEYYTASPDVTWTTISRMTSNIANAASFDGPRTYEAGTTEPTSWFKTPLGASANTFGAPILNRDRNGLELTLGWWGDAAGHDSTGYIYADSRTRGVWVDGTATTPAAGVYAVPESGAEVRVQQAFTRRLLTTQKLGAAYTTDWTFRTDRSLQGAQAVLVPSVDVSMDLTSRVLSGTDAEIVLGAVDDSTGEAADLSSVTLQYATGAQATVAAVTAWTDVAVTRGDDGTWRANVPNDVPAGTFVHLRTKMTGADGSTVQQTTIRSYEVGGRIDAKVSARSQCVNGKVAVAVHALNRSDVTADITLTTPFGSTTVADVEAGKAAYKLFDTGVQRLRDGGSAKVTAAGTVGTLAVTTEYDAAYDALRCTG</sequence>
<dbReference type="InterPro" id="IPR000209">
    <property type="entry name" value="Peptidase_S8/S53_dom"/>
</dbReference>
<dbReference type="GO" id="GO:0006508">
    <property type="term" value="P:proteolysis"/>
    <property type="evidence" value="ECO:0007669"/>
    <property type="project" value="UniProtKB-KW"/>
</dbReference>
<dbReference type="PANTHER" id="PTHR43806">
    <property type="entry name" value="PEPTIDASE S8"/>
    <property type="match status" value="1"/>
</dbReference>
<evidence type="ECO:0000256" key="2">
    <source>
        <dbReference type="ARBA" id="ARBA00022670"/>
    </source>
</evidence>
<evidence type="ECO:0000259" key="8">
    <source>
        <dbReference type="Pfam" id="PF00082"/>
    </source>
</evidence>
<dbReference type="InterPro" id="IPR036852">
    <property type="entry name" value="Peptidase_S8/S53_dom_sf"/>
</dbReference>
<dbReference type="Pfam" id="PF00082">
    <property type="entry name" value="Peptidase_S8"/>
    <property type="match status" value="1"/>
</dbReference>
<dbReference type="PATRIC" id="fig|92835.4.peg.2876"/>
<dbReference type="PROSITE" id="PS00138">
    <property type="entry name" value="SUBTILASE_SER"/>
    <property type="match status" value="1"/>
</dbReference>
<feature type="active site" description="Charge relay system" evidence="5 6">
    <location>
        <position position="240"/>
    </location>
</feature>
<dbReference type="STRING" id="92835.RS81_02840"/>
<gene>
    <name evidence="9" type="primary">aprE</name>
    <name evidence="9" type="ORF">RS81_02840</name>
</gene>
<dbReference type="Proteomes" id="UP000033956">
    <property type="component" value="Unassembled WGS sequence"/>
</dbReference>
<dbReference type="InterPro" id="IPR015500">
    <property type="entry name" value="Peptidase_S8_subtilisin-rel"/>
</dbReference>
<dbReference type="Gene3D" id="3.40.630.10">
    <property type="entry name" value="Zn peptidases"/>
    <property type="match status" value="1"/>
</dbReference>
<feature type="active site" description="Charge relay system" evidence="5 6">
    <location>
        <position position="441"/>
    </location>
</feature>
<evidence type="ECO:0000256" key="3">
    <source>
        <dbReference type="ARBA" id="ARBA00022801"/>
    </source>
</evidence>
<dbReference type="PROSITE" id="PS51892">
    <property type="entry name" value="SUBTILASE"/>
    <property type="match status" value="1"/>
</dbReference>
<dbReference type="InterPro" id="IPR050131">
    <property type="entry name" value="Peptidase_S8_subtilisin-like"/>
</dbReference>
<evidence type="ECO:0000313" key="10">
    <source>
        <dbReference type="Proteomes" id="UP000033956"/>
    </source>
</evidence>
<dbReference type="OrthoDB" id="9813435at2"/>
<dbReference type="EMBL" id="JYIZ01000055">
    <property type="protein sequence ID" value="KJL38566.1"/>
    <property type="molecule type" value="Genomic_DNA"/>
</dbReference>
<dbReference type="PRINTS" id="PR00723">
    <property type="entry name" value="SUBTILISIN"/>
</dbReference>
<reference evidence="9 10" key="1">
    <citation type="submission" date="2015-02" db="EMBL/GenBank/DDBJ databases">
        <title>Draft genome sequences of ten Microbacterium spp. with emphasis on heavy metal contaminated environments.</title>
        <authorList>
            <person name="Corretto E."/>
        </authorList>
    </citation>
    <scope>NUCLEOTIDE SEQUENCE [LARGE SCALE GENOMIC DNA]</scope>
    <source>
        <strain evidence="9 10">DSM 12510</strain>
    </source>
</reference>
<dbReference type="SUPFAM" id="SSF52025">
    <property type="entry name" value="PA domain"/>
    <property type="match status" value="1"/>
</dbReference>